<evidence type="ECO:0000313" key="1">
    <source>
        <dbReference type="EMBL" id="HGY09300.1"/>
    </source>
</evidence>
<reference evidence="1" key="1">
    <citation type="journal article" date="2020" name="mSystems">
        <title>Genome- and Community-Level Interaction Insights into Carbon Utilization and Element Cycling Functions of Hydrothermarchaeota in Hydrothermal Sediment.</title>
        <authorList>
            <person name="Zhou Z."/>
            <person name="Liu Y."/>
            <person name="Xu W."/>
            <person name="Pan J."/>
            <person name="Luo Z.H."/>
            <person name="Li M."/>
        </authorList>
    </citation>
    <scope>NUCLEOTIDE SEQUENCE [LARGE SCALE GENOMIC DNA]</scope>
    <source>
        <strain evidence="1">HyVt-570</strain>
    </source>
</reference>
<proteinExistence type="predicted"/>
<protein>
    <submittedName>
        <fullName evidence="1">Uncharacterized protein</fullName>
    </submittedName>
</protein>
<sequence>MNYRTVVRLVLSALLVALFVAGCGGSGGGRVALDLATDYVELYPGETRTVALSVTPTGGFGGSIDLKLQEVDGDPAPAWIQLNPGTVNVSGATTVNLTLQATASAAVGSYPLRVVGGGGVAPFTLRVVPALGSRWREQTRPTSQTLNGITWNSAGSFLAVGAGGSAFYSTDNGQTWQDRSLGTGDILRAATPLDATAFLAVGYNRAIWIIDVAAWTGDPRGPGGVGYLYGIAHGNGVYVTVGMNGDVYTSADGGTWNPQAGLGVTLNAVIYDGARFVAVGGGGTVVTSSDGSIWTPLTSPGTASLEGIAYGDGAYVAVDVFGRVHTSPDGGTTWTSWDSGAAWLYDVAFGEGVFVVVGANGAVFTSNDDGVHWTPRGPGGDSLFDVAYGNGHFVVVGENGRVLTSP</sequence>
<organism evidence="1">
    <name type="scientific">Oceanithermus profundus</name>
    <dbReference type="NCBI Taxonomy" id="187137"/>
    <lineage>
        <taxon>Bacteria</taxon>
        <taxon>Thermotogati</taxon>
        <taxon>Deinococcota</taxon>
        <taxon>Deinococci</taxon>
        <taxon>Thermales</taxon>
        <taxon>Thermaceae</taxon>
        <taxon>Oceanithermus</taxon>
    </lineage>
</organism>
<name>A0A7C4ZR92_9DEIN</name>
<dbReference type="AlphaFoldDB" id="A0A7C4ZR92"/>
<accession>A0A7C4ZR92</accession>
<dbReference type="EMBL" id="DRPZ01000124">
    <property type="protein sequence ID" value="HGY09300.1"/>
    <property type="molecule type" value="Genomic_DNA"/>
</dbReference>
<dbReference type="SUPFAM" id="SSF110296">
    <property type="entry name" value="Oligoxyloglucan reducing end-specific cellobiohydrolase"/>
    <property type="match status" value="1"/>
</dbReference>
<dbReference type="PROSITE" id="PS51257">
    <property type="entry name" value="PROKAR_LIPOPROTEIN"/>
    <property type="match status" value="1"/>
</dbReference>
<comment type="caution">
    <text evidence="1">The sequence shown here is derived from an EMBL/GenBank/DDBJ whole genome shotgun (WGS) entry which is preliminary data.</text>
</comment>
<dbReference type="Gene3D" id="2.130.10.10">
    <property type="entry name" value="YVTN repeat-like/Quinoprotein amine dehydrogenase"/>
    <property type="match status" value="1"/>
</dbReference>
<gene>
    <name evidence="1" type="ORF">ENK37_04495</name>
</gene>
<dbReference type="Proteomes" id="UP000885759">
    <property type="component" value="Unassembled WGS sequence"/>
</dbReference>
<dbReference type="InterPro" id="IPR015943">
    <property type="entry name" value="WD40/YVTN_repeat-like_dom_sf"/>
</dbReference>